<dbReference type="RefSeq" id="WP_083060558.1">
    <property type="nucleotide sequence ID" value="NZ_JACKVM010000008.1"/>
</dbReference>
<organism evidence="2 3">
    <name type="scientific">Mycolicibacterium bacteremicum</name>
    <name type="common">Mycobacterium bacteremicum</name>
    <dbReference type="NCBI Taxonomy" id="564198"/>
    <lineage>
        <taxon>Bacteria</taxon>
        <taxon>Bacillati</taxon>
        <taxon>Actinomycetota</taxon>
        <taxon>Actinomycetes</taxon>
        <taxon>Mycobacteriales</taxon>
        <taxon>Mycobacteriaceae</taxon>
        <taxon>Mycolicibacterium</taxon>
    </lineage>
</organism>
<feature type="transmembrane region" description="Helical" evidence="1">
    <location>
        <begin position="291"/>
        <end position="309"/>
    </location>
</feature>
<evidence type="ECO:0008006" key="4">
    <source>
        <dbReference type="Google" id="ProtNLM"/>
    </source>
</evidence>
<keyword evidence="1" id="KW-1133">Transmembrane helix</keyword>
<sequence length="311" mass="32321">MDLMWWAVVAAACFGLAGCVGAALLWPGRAPDRPPRALANTRRLTALPEYVRAARMQTITTALSIVLLLAAFATAALAAARPTGLPVPPRQAAAEQPEDIMVCVGDPAEDPAVQTALRYFAAAARGFGSERIGLTSADRRVVPLTRDYQYAAARFAAPGALTADIRYVDYAPTVADILTLCLTGFPDFESAAPQRRSLIYIGPASLPDDPAPGLFSDATVRRLAVDGGIQINAVTAGTGLPAALAEATGGRAYAGTADVNGRLAEIRRNPPPPVTDAEGATAYSSETPDPALLAAILAVAAVLLIPVVIRR</sequence>
<evidence type="ECO:0000313" key="2">
    <source>
        <dbReference type="EMBL" id="ORA03305.1"/>
    </source>
</evidence>
<feature type="transmembrane region" description="Helical" evidence="1">
    <location>
        <begin position="59"/>
        <end position="80"/>
    </location>
</feature>
<evidence type="ECO:0000313" key="3">
    <source>
        <dbReference type="Proteomes" id="UP000192366"/>
    </source>
</evidence>
<accession>A0A1W9YTA9</accession>
<dbReference type="EMBL" id="MVHJ01000018">
    <property type="protein sequence ID" value="ORA03305.1"/>
    <property type="molecule type" value="Genomic_DNA"/>
</dbReference>
<dbReference type="AlphaFoldDB" id="A0A1W9YTA9"/>
<name>A0A1W9YTA9_MYCBA</name>
<feature type="transmembrane region" description="Helical" evidence="1">
    <location>
        <begin position="6"/>
        <end position="26"/>
    </location>
</feature>
<dbReference type="OrthoDB" id="4605582at2"/>
<reference evidence="2 3" key="1">
    <citation type="submission" date="2017-02" db="EMBL/GenBank/DDBJ databases">
        <title>The new phylogeny of genus Mycobacterium.</title>
        <authorList>
            <person name="Tortoli E."/>
            <person name="Trovato A."/>
            <person name="Cirillo D.M."/>
        </authorList>
    </citation>
    <scope>NUCLEOTIDE SEQUENCE [LARGE SCALE GENOMIC DNA]</scope>
    <source>
        <strain evidence="2 3">DSM 45578</strain>
    </source>
</reference>
<dbReference type="STRING" id="564198.BST17_19565"/>
<proteinExistence type="predicted"/>
<keyword evidence="1" id="KW-0812">Transmembrane</keyword>
<dbReference type="Proteomes" id="UP000192366">
    <property type="component" value="Unassembled WGS sequence"/>
</dbReference>
<evidence type="ECO:0000256" key="1">
    <source>
        <dbReference type="SAM" id="Phobius"/>
    </source>
</evidence>
<gene>
    <name evidence="2" type="ORF">BST17_19565</name>
</gene>
<protein>
    <recommendedName>
        <fullName evidence="4">VWFA domain-containing protein</fullName>
    </recommendedName>
</protein>
<comment type="caution">
    <text evidence="2">The sequence shown here is derived from an EMBL/GenBank/DDBJ whole genome shotgun (WGS) entry which is preliminary data.</text>
</comment>
<keyword evidence="3" id="KW-1185">Reference proteome</keyword>
<keyword evidence="1" id="KW-0472">Membrane</keyword>